<dbReference type="EMBL" id="JAFBXF010000004">
    <property type="protein sequence ID" value="MBM2417027.1"/>
    <property type="molecule type" value="Genomic_DNA"/>
</dbReference>
<evidence type="ECO:0000256" key="1">
    <source>
        <dbReference type="RuleBase" id="RU003494"/>
    </source>
</evidence>
<accession>A0A9Q2S1H4</accession>
<dbReference type="CDD" id="cd03188">
    <property type="entry name" value="GST_C_Beta"/>
    <property type="match status" value="1"/>
</dbReference>
<dbReference type="Proteomes" id="UP000809440">
    <property type="component" value="Unassembled WGS sequence"/>
</dbReference>
<proteinExistence type="inferred from homology"/>
<keyword evidence="7" id="KW-1185">Reference proteome</keyword>
<feature type="domain" description="GST C-terminal" evidence="3">
    <location>
        <begin position="85"/>
        <end position="205"/>
    </location>
</feature>
<dbReference type="SFLD" id="SFLDG01150">
    <property type="entry name" value="Main.1:_Beta-like"/>
    <property type="match status" value="1"/>
</dbReference>
<dbReference type="SFLD" id="SFLDG00358">
    <property type="entry name" value="Main_(cytGST)"/>
    <property type="match status" value="1"/>
</dbReference>
<evidence type="ECO:0000259" key="3">
    <source>
        <dbReference type="PROSITE" id="PS50405"/>
    </source>
</evidence>
<dbReference type="CDD" id="cd03057">
    <property type="entry name" value="GST_N_Beta"/>
    <property type="match status" value="1"/>
</dbReference>
<dbReference type="SUPFAM" id="SSF47616">
    <property type="entry name" value="GST C-terminal domain-like"/>
    <property type="match status" value="1"/>
</dbReference>
<dbReference type="OrthoDB" id="9803562at2"/>
<dbReference type="Proteomes" id="UP000755667">
    <property type="component" value="Unassembled WGS sequence"/>
</dbReference>
<dbReference type="InterPro" id="IPR036249">
    <property type="entry name" value="Thioredoxin-like_sf"/>
</dbReference>
<comment type="similarity">
    <text evidence="1">Belongs to the GST superfamily.</text>
</comment>
<evidence type="ECO:0000313" key="5">
    <source>
        <dbReference type="EMBL" id="MBM2417027.1"/>
    </source>
</evidence>
<evidence type="ECO:0000259" key="2">
    <source>
        <dbReference type="PROSITE" id="PS50404"/>
    </source>
</evidence>
<feature type="domain" description="GST N-terminal" evidence="2">
    <location>
        <begin position="1"/>
        <end position="80"/>
    </location>
</feature>
<dbReference type="AlphaFoldDB" id="A0A9Q2S1H4"/>
<dbReference type="SUPFAM" id="SSF52833">
    <property type="entry name" value="Thioredoxin-like"/>
    <property type="match status" value="1"/>
</dbReference>
<reference evidence="4 7" key="1">
    <citation type="submission" date="2021-01" db="EMBL/GenBank/DDBJ databases">
        <title>Diatom-associated Roseobacters Show Island Model of Population Structure.</title>
        <authorList>
            <person name="Qu L."/>
            <person name="Feng X."/>
            <person name="Chen Y."/>
            <person name="Li L."/>
            <person name="Wang X."/>
            <person name="Hu Z."/>
            <person name="Wang H."/>
            <person name="Luo H."/>
        </authorList>
    </citation>
    <scope>NUCLEOTIDE SEQUENCE</scope>
    <source>
        <strain evidence="5 7">CC28-63</strain>
        <strain evidence="4">CC28-69</strain>
    </source>
</reference>
<evidence type="ECO:0000313" key="4">
    <source>
        <dbReference type="EMBL" id="MBM2412359.1"/>
    </source>
</evidence>
<dbReference type="PANTHER" id="PTHR44051:SF8">
    <property type="entry name" value="GLUTATHIONE S-TRANSFERASE GSTA"/>
    <property type="match status" value="1"/>
</dbReference>
<dbReference type="EMBL" id="JAFBXE010000004">
    <property type="protein sequence ID" value="MBM2412359.1"/>
    <property type="molecule type" value="Genomic_DNA"/>
</dbReference>
<protein>
    <submittedName>
        <fullName evidence="4">Glutathione S-transferase family protein</fullName>
    </submittedName>
</protein>
<dbReference type="PROSITE" id="PS50404">
    <property type="entry name" value="GST_NTER"/>
    <property type="match status" value="1"/>
</dbReference>
<dbReference type="InterPro" id="IPR036282">
    <property type="entry name" value="Glutathione-S-Trfase_C_sf"/>
</dbReference>
<dbReference type="InterPro" id="IPR004045">
    <property type="entry name" value="Glutathione_S-Trfase_N"/>
</dbReference>
<evidence type="ECO:0000313" key="6">
    <source>
        <dbReference type="Proteomes" id="UP000755667"/>
    </source>
</evidence>
<organism evidence="4 6">
    <name type="scientific">Marivita cryptomonadis</name>
    <dbReference type="NCBI Taxonomy" id="505252"/>
    <lineage>
        <taxon>Bacteria</taxon>
        <taxon>Pseudomonadati</taxon>
        <taxon>Pseudomonadota</taxon>
        <taxon>Alphaproteobacteria</taxon>
        <taxon>Rhodobacterales</taxon>
        <taxon>Roseobacteraceae</taxon>
        <taxon>Marivita</taxon>
    </lineage>
</organism>
<dbReference type="PROSITE" id="PS50405">
    <property type="entry name" value="GST_CTER"/>
    <property type="match status" value="1"/>
</dbReference>
<dbReference type="InterPro" id="IPR004046">
    <property type="entry name" value="GST_C"/>
</dbReference>
<dbReference type="GeneID" id="62640915"/>
<dbReference type="SFLD" id="SFLDS00019">
    <property type="entry name" value="Glutathione_Transferase_(cytos"/>
    <property type="match status" value="1"/>
</dbReference>
<dbReference type="PANTHER" id="PTHR44051">
    <property type="entry name" value="GLUTATHIONE S-TRANSFERASE-RELATED"/>
    <property type="match status" value="1"/>
</dbReference>
<dbReference type="Gene3D" id="3.40.30.10">
    <property type="entry name" value="Glutaredoxin"/>
    <property type="match status" value="1"/>
</dbReference>
<dbReference type="Pfam" id="PF00043">
    <property type="entry name" value="GST_C"/>
    <property type="match status" value="1"/>
</dbReference>
<dbReference type="RefSeq" id="WP_085629165.1">
    <property type="nucleotide sequence ID" value="NZ_JAFBWU010000004.1"/>
</dbReference>
<dbReference type="InterPro" id="IPR010987">
    <property type="entry name" value="Glutathione-S-Trfase_C-like"/>
</dbReference>
<sequence length="205" mass="22418">MLTLYYAKGSSALAPHILLEEVGAEYAVHEVPIAKGANTEPAYLEINPKARVPALMTPNGVITENPAILTYIAATHQQAHVLPDTPFERAEADALCAYLCATAHVAFAHMQRGARWADSAEAHEAMKAKVASNLRDCADVVEHHHLKGPWAMGDRYTFCDAYLFLMPRWMEKAGVDVSDYPKLAAHHDAMLHRPATLAVMAVHGI</sequence>
<gene>
    <name evidence="4" type="ORF">JQX41_08620</name>
    <name evidence="5" type="ORF">JQX48_08625</name>
</gene>
<comment type="caution">
    <text evidence="4">The sequence shown here is derived from an EMBL/GenBank/DDBJ whole genome shotgun (WGS) entry which is preliminary data.</text>
</comment>
<name>A0A9Q2S1H4_9RHOB</name>
<evidence type="ECO:0000313" key="7">
    <source>
        <dbReference type="Proteomes" id="UP000809440"/>
    </source>
</evidence>
<dbReference type="InterPro" id="IPR040079">
    <property type="entry name" value="Glutathione_S-Trfase"/>
</dbReference>
<dbReference type="Pfam" id="PF02798">
    <property type="entry name" value="GST_N"/>
    <property type="match status" value="1"/>
</dbReference>
<dbReference type="Gene3D" id="1.20.1050.10">
    <property type="match status" value="1"/>
</dbReference>